<keyword evidence="4 8" id="KW-0812">Transmembrane</keyword>
<reference evidence="9" key="1">
    <citation type="submission" date="2020-09" db="EMBL/GenBank/DDBJ databases">
        <authorList>
            <person name="Kikuchi T."/>
        </authorList>
    </citation>
    <scope>NUCLEOTIDE SEQUENCE</scope>
    <source>
        <strain evidence="9">SH1</strain>
    </source>
</reference>
<keyword evidence="8" id="KW-0333">Golgi apparatus</keyword>
<evidence type="ECO:0000256" key="1">
    <source>
        <dbReference type="ARBA" id="ARBA00004127"/>
    </source>
</evidence>
<evidence type="ECO:0000256" key="2">
    <source>
        <dbReference type="ARBA" id="ARBA00006387"/>
    </source>
</evidence>
<keyword evidence="10" id="KW-1185">Reference proteome</keyword>
<comment type="caution">
    <text evidence="9">The sequence shown here is derived from an EMBL/GenBank/DDBJ whole genome shotgun (WGS) entry which is preliminary data.</text>
</comment>
<feature type="transmembrane region" description="Helical" evidence="8">
    <location>
        <begin position="229"/>
        <end position="250"/>
    </location>
</feature>
<sequence>MTLKNAITVVLIVLQLQYASGSAGDGSPFFRECQNECVNKFDCPMSDFAFGWTQKTCFDCRQTCIWITVALFHRHGHNTPQFFGKWPFYSISLSFLQYSIVIQEPASALFSVLNLAGCLYMFNTLRDKLWNLPGLYNLRLQWLMYAGLGSLVWIFSTAFHCRDFWLTEYLDYAAASALVFYAFYMSIMLVFGFIRRNYYLSSATGLAVFYSYSRLVNHLSLSHKFDYGYNMRVCILVSFTTAALYLFYIYWEYTNARNRESLKILLQILLISLGSSAFELLDFPPILYHQIDAHSLFHLATVPTPFMLTRFALLEDEYRRNRQRLHEKNL</sequence>
<dbReference type="Proteomes" id="UP000614601">
    <property type="component" value="Unassembled WGS sequence"/>
</dbReference>
<dbReference type="GO" id="GO:0006506">
    <property type="term" value="P:GPI anchor biosynthetic process"/>
    <property type="evidence" value="ECO:0007669"/>
    <property type="project" value="UniProtKB-KW"/>
</dbReference>
<dbReference type="OrthoDB" id="419770at2759"/>
<proteinExistence type="inferred from homology"/>
<evidence type="ECO:0000256" key="7">
    <source>
        <dbReference type="ARBA" id="ARBA00023136"/>
    </source>
</evidence>
<feature type="chain" id="PRO_5035952895" description="Post-GPI attachment to proteins factor 3" evidence="8">
    <location>
        <begin position="22"/>
        <end position="330"/>
    </location>
</feature>
<evidence type="ECO:0000313" key="10">
    <source>
        <dbReference type="Proteomes" id="UP000614601"/>
    </source>
</evidence>
<feature type="transmembrane region" description="Helical" evidence="8">
    <location>
        <begin position="95"/>
        <end position="122"/>
    </location>
</feature>
<dbReference type="Proteomes" id="UP000783686">
    <property type="component" value="Unassembled WGS sequence"/>
</dbReference>
<keyword evidence="3 8" id="KW-0337">GPI-anchor biosynthesis</keyword>
<evidence type="ECO:0000256" key="3">
    <source>
        <dbReference type="ARBA" id="ARBA00022502"/>
    </source>
</evidence>
<evidence type="ECO:0000256" key="4">
    <source>
        <dbReference type="ARBA" id="ARBA00022692"/>
    </source>
</evidence>
<dbReference type="GO" id="GO:0005789">
    <property type="term" value="C:endoplasmic reticulum membrane"/>
    <property type="evidence" value="ECO:0007669"/>
    <property type="project" value="TreeGrafter"/>
</dbReference>
<keyword evidence="5 8" id="KW-0732">Signal</keyword>
<dbReference type="GO" id="GO:0000139">
    <property type="term" value="C:Golgi membrane"/>
    <property type="evidence" value="ECO:0007669"/>
    <property type="project" value="UniProtKB-SubCell"/>
</dbReference>
<feature type="transmembrane region" description="Helical" evidence="8">
    <location>
        <begin position="172"/>
        <end position="191"/>
    </location>
</feature>
<gene>
    <name evidence="9" type="ORF">BOKJ2_LOCUS12060</name>
</gene>
<protein>
    <recommendedName>
        <fullName evidence="8">Post-GPI attachment to proteins factor 3</fullName>
    </recommendedName>
</protein>
<dbReference type="AlphaFoldDB" id="A0A811LFS5"/>
<dbReference type="EMBL" id="CAJFCW020000005">
    <property type="protein sequence ID" value="CAG9122125.1"/>
    <property type="molecule type" value="Genomic_DNA"/>
</dbReference>
<evidence type="ECO:0000256" key="6">
    <source>
        <dbReference type="ARBA" id="ARBA00022989"/>
    </source>
</evidence>
<accession>A0A811LFS5</accession>
<evidence type="ECO:0000256" key="5">
    <source>
        <dbReference type="ARBA" id="ARBA00022729"/>
    </source>
</evidence>
<dbReference type="EMBL" id="CAJFDH010000005">
    <property type="protein sequence ID" value="CAD5226402.1"/>
    <property type="molecule type" value="Genomic_DNA"/>
</dbReference>
<dbReference type="Pfam" id="PF04080">
    <property type="entry name" value="Per1"/>
    <property type="match status" value="1"/>
</dbReference>
<comment type="subcellular location">
    <subcellularLocation>
        <location evidence="1">Endomembrane system</location>
        <topology evidence="1">Multi-pass membrane protein</topology>
    </subcellularLocation>
    <subcellularLocation>
        <location evidence="8">Golgi apparatus membrane</location>
        <topology evidence="8">Multi-pass membrane protein</topology>
    </subcellularLocation>
</comment>
<feature type="transmembrane region" description="Helical" evidence="8">
    <location>
        <begin position="293"/>
        <end position="314"/>
    </location>
</feature>
<organism evidence="9 10">
    <name type="scientific">Bursaphelenchus okinawaensis</name>
    <dbReference type="NCBI Taxonomy" id="465554"/>
    <lineage>
        <taxon>Eukaryota</taxon>
        <taxon>Metazoa</taxon>
        <taxon>Ecdysozoa</taxon>
        <taxon>Nematoda</taxon>
        <taxon>Chromadorea</taxon>
        <taxon>Rhabditida</taxon>
        <taxon>Tylenchina</taxon>
        <taxon>Tylenchomorpha</taxon>
        <taxon>Aphelenchoidea</taxon>
        <taxon>Aphelenchoididae</taxon>
        <taxon>Bursaphelenchus</taxon>
    </lineage>
</organism>
<feature type="signal peptide" evidence="8">
    <location>
        <begin position="1"/>
        <end position="21"/>
    </location>
</feature>
<evidence type="ECO:0000256" key="8">
    <source>
        <dbReference type="RuleBase" id="RU365066"/>
    </source>
</evidence>
<keyword evidence="7 8" id="KW-0472">Membrane</keyword>
<dbReference type="PANTHER" id="PTHR13148:SF0">
    <property type="entry name" value="POST-GPI ATTACHMENT TO PROTEINS FACTOR 3"/>
    <property type="match status" value="1"/>
</dbReference>
<feature type="transmembrane region" description="Helical" evidence="8">
    <location>
        <begin position="262"/>
        <end position="281"/>
    </location>
</feature>
<name>A0A811LFS5_9BILA</name>
<keyword evidence="6 8" id="KW-1133">Transmembrane helix</keyword>
<dbReference type="InterPro" id="IPR007217">
    <property type="entry name" value="Per1-like"/>
</dbReference>
<feature type="transmembrane region" description="Helical" evidence="8">
    <location>
        <begin position="142"/>
        <end position="160"/>
    </location>
</feature>
<feature type="transmembrane region" description="Helical" evidence="8">
    <location>
        <begin position="198"/>
        <end position="217"/>
    </location>
</feature>
<comment type="function">
    <text evidence="8">Involved in the lipid remodeling steps of GPI-anchor maturation.</text>
</comment>
<dbReference type="PANTHER" id="PTHR13148">
    <property type="entry name" value="PER1-RELATED"/>
    <property type="match status" value="1"/>
</dbReference>
<comment type="similarity">
    <text evidence="2 8">Belongs to the PGAP3 family.</text>
</comment>
<evidence type="ECO:0000313" key="9">
    <source>
        <dbReference type="EMBL" id="CAD5226402.1"/>
    </source>
</evidence>
<dbReference type="GO" id="GO:0016788">
    <property type="term" value="F:hydrolase activity, acting on ester bonds"/>
    <property type="evidence" value="ECO:0007669"/>
    <property type="project" value="TreeGrafter"/>
</dbReference>